<protein>
    <submittedName>
        <fullName evidence="1">Uncharacterized protein</fullName>
    </submittedName>
</protein>
<proteinExistence type="predicted"/>
<comment type="caution">
    <text evidence="1">The sequence shown here is derived from an EMBL/GenBank/DDBJ whole genome shotgun (WGS) entry which is preliminary data.</text>
</comment>
<name>A0A5B0NV38_PUCGR</name>
<accession>A0A5B0NV38</accession>
<evidence type="ECO:0000313" key="1">
    <source>
        <dbReference type="EMBL" id="KAA1093035.1"/>
    </source>
</evidence>
<reference evidence="1 2" key="1">
    <citation type="submission" date="2019-05" db="EMBL/GenBank/DDBJ databases">
        <title>Emergence of the Ug99 lineage of the wheat stem rust pathogen through somatic hybridization.</title>
        <authorList>
            <person name="Li F."/>
            <person name="Upadhyaya N.M."/>
            <person name="Sperschneider J."/>
            <person name="Matny O."/>
            <person name="Nguyen-Phuc H."/>
            <person name="Mago R."/>
            <person name="Raley C."/>
            <person name="Miller M.E."/>
            <person name="Silverstein K.A.T."/>
            <person name="Henningsen E."/>
            <person name="Hirsch C.D."/>
            <person name="Visser B."/>
            <person name="Pretorius Z.A."/>
            <person name="Steffenson B.J."/>
            <person name="Schwessinger B."/>
            <person name="Dodds P.N."/>
            <person name="Figueroa M."/>
        </authorList>
    </citation>
    <scope>NUCLEOTIDE SEQUENCE [LARGE SCALE GENOMIC DNA]</scope>
    <source>
        <strain evidence="1">21-0</strain>
    </source>
</reference>
<sequence length="69" mass="7953">MHLHCSRKLSLSSRTQSSLEIFPPFPAHLSTRAQPKKHIFILCTLAQKTLVLENSQNHLMSHRHQNPTK</sequence>
<dbReference type="AlphaFoldDB" id="A0A5B0NV38"/>
<gene>
    <name evidence="1" type="ORF">PGT21_022195</name>
</gene>
<dbReference type="EMBL" id="VSWC01000080">
    <property type="protein sequence ID" value="KAA1093035.1"/>
    <property type="molecule type" value="Genomic_DNA"/>
</dbReference>
<dbReference type="Proteomes" id="UP000324748">
    <property type="component" value="Unassembled WGS sequence"/>
</dbReference>
<keyword evidence="2" id="KW-1185">Reference proteome</keyword>
<evidence type="ECO:0000313" key="2">
    <source>
        <dbReference type="Proteomes" id="UP000324748"/>
    </source>
</evidence>
<organism evidence="1 2">
    <name type="scientific">Puccinia graminis f. sp. tritici</name>
    <dbReference type="NCBI Taxonomy" id="56615"/>
    <lineage>
        <taxon>Eukaryota</taxon>
        <taxon>Fungi</taxon>
        <taxon>Dikarya</taxon>
        <taxon>Basidiomycota</taxon>
        <taxon>Pucciniomycotina</taxon>
        <taxon>Pucciniomycetes</taxon>
        <taxon>Pucciniales</taxon>
        <taxon>Pucciniaceae</taxon>
        <taxon>Puccinia</taxon>
    </lineage>
</organism>